<dbReference type="Gene3D" id="3.10.450.40">
    <property type="match status" value="1"/>
</dbReference>
<evidence type="ECO:0000259" key="2">
    <source>
        <dbReference type="Pfam" id="PF03413"/>
    </source>
</evidence>
<organism evidence="3 4">
    <name type="scientific">Marinobacter salinexigens</name>
    <dbReference type="NCBI Taxonomy" id="2919747"/>
    <lineage>
        <taxon>Bacteria</taxon>
        <taxon>Pseudomonadati</taxon>
        <taxon>Pseudomonadota</taxon>
        <taxon>Gammaproteobacteria</taxon>
        <taxon>Pseudomonadales</taxon>
        <taxon>Marinobacteraceae</taxon>
        <taxon>Marinobacter</taxon>
    </lineage>
</organism>
<feature type="chain" id="PRO_5022938321" evidence="1">
    <location>
        <begin position="21"/>
        <end position="105"/>
    </location>
</feature>
<evidence type="ECO:0000313" key="4">
    <source>
        <dbReference type="Proteomes" id="UP000323161"/>
    </source>
</evidence>
<comment type="caution">
    <text evidence="3">The sequence shown here is derived from an EMBL/GenBank/DDBJ whole genome shotgun (WGS) entry which is preliminary data.</text>
</comment>
<dbReference type="Pfam" id="PF03413">
    <property type="entry name" value="PepSY"/>
    <property type="match status" value="1"/>
</dbReference>
<gene>
    <name evidence="3" type="ORF">FWJ25_02340</name>
</gene>
<sequence>MLFLGVLIALLTLSLRCAYADDDWRDLHQQVERGEIRPLGEILDTLSQHWFGDVIDVELERDDGKVIYEIELLGPQGQVVEFEIDARTGEVLEIEGQNIREMERR</sequence>
<proteinExistence type="predicted"/>
<evidence type="ECO:0000256" key="1">
    <source>
        <dbReference type="SAM" id="SignalP"/>
    </source>
</evidence>
<dbReference type="InterPro" id="IPR025711">
    <property type="entry name" value="PepSY"/>
</dbReference>
<dbReference type="EMBL" id="VTUU01000001">
    <property type="protein sequence ID" value="KAA1176423.1"/>
    <property type="molecule type" value="Genomic_DNA"/>
</dbReference>
<keyword evidence="1" id="KW-0732">Signal</keyword>
<name>A0A5B0VPM9_9GAMM</name>
<protein>
    <submittedName>
        <fullName evidence="3">Peptidase</fullName>
    </submittedName>
</protein>
<reference evidence="3 4" key="1">
    <citation type="submission" date="2019-08" db="EMBL/GenBank/DDBJ databases">
        <title>Marinobacter ZYF650 sp. nov., a marine bacterium isolated from seawater of the Mariana trench.</title>
        <authorList>
            <person name="Ahmad W."/>
        </authorList>
    </citation>
    <scope>NUCLEOTIDE SEQUENCE [LARGE SCALE GENOMIC DNA]</scope>
    <source>
        <strain evidence="3 4">ZYF650</strain>
    </source>
</reference>
<keyword evidence="4" id="KW-1185">Reference proteome</keyword>
<dbReference type="Proteomes" id="UP000323161">
    <property type="component" value="Unassembled WGS sequence"/>
</dbReference>
<accession>A0A5B0VPM9</accession>
<feature type="domain" description="PepSY" evidence="2">
    <location>
        <begin position="52"/>
        <end position="95"/>
    </location>
</feature>
<dbReference type="AlphaFoldDB" id="A0A5B0VPM9"/>
<feature type="signal peptide" evidence="1">
    <location>
        <begin position="1"/>
        <end position="20"/>
    </location>
</feature>
<evidence type="ECO:0000313" key="3">
    <source>
        <dbReference type="EMBL" id="KAA1176423.1"/>
    </source>
</evidence>